<comment type="caution">
    <text evidence="1">The sequence shown here is derived from an EMBL/GenBank/DDBJ whole genome shotgun (WGS) entry which is preliminary data.</text>
</comment>
<keyword evidence="2" id="KW-1185">Reference proteome</keyword>
<dbReference type="Pfam" id="PF13578">
    <property type="entry name" value="Methyltransf_24"/>
    <property type="match status" value="1"/>
</dbReference>
<dbReference type="GO" id="GO:0008168">
    <property type="term" value="F:methyltransferase activity"/>
    <property type="evidence" value="ECO:0007669"/>
    <property type="project" value="UniProtKB-KW"/>
</dbReference>
<evidence type="ECO:0000313" key="2">
    <source>
        <dbReference type="Proteomes" id="UP001526166"/>
    </source>
</evidence>
<dbReference type="EMBL" id="JAOWKW010000006">
    <property type="protein sequence ID" value="MCV2878878.1"/>
    <property type="molecule type" value="Genomic_DNA"/>
</dbReference>
<organism evidence="1 2">
    <name type="scientific">Sedimentimonas flavescens</name>
    <dbReference type="NCBI Taxonomy" id="2851012"/>
    <lineage>
        <taxon>Bacteria</taxon>
        <taxon>Pseudomonadati</taxon>
        <taxon>Pseudomonadota</taxon>
        <taxon>Alphaproteobacteria</taxon>
        <taxon>Rhodobacterales</taxon>
        <taxon>Rhodobacter group</taxon>
        <taxon>Sedimentimonas</taxon>
    </lineage>
</organism>
<reference evidence="1 2" key="1">
    <citation type="submission" date="2022-10" db="EMBL/GenBank/DDBJ databases">
        <title>Sinirhodobacter sp. nov., isolated from ocean surface sediments.</title>
        <authorList>
            <person name="He W."/>
            <person name="Wang L."/>
            <person name="Zhang D.-F."/>
        </authorList>
    </citation>
    <scope>NUCLEOTIDE SEQUENCE [LARGE SCALE GENOMIC DNA]</scope>
    <source>
        <strain evidence="1 2">WL0115</strain>
    </source>
</reference>
<dbReference type="Gene3D" id="3.40.50.150">
    <property type="entry name" value="Vaccinia Virus protein VP39"/>
    <property type="match status" value="1"/>
</dbReference>
<evidence type="ECO:0000313" key="1">
    <source>
        <dbReference type="EMBL" id="MCV2878878.1"/>
    </source>
</evidence>
<dbReference type="SUPFAM" id="SSF53335">
    <property type="entry name" value="S-adenosyl-L-methionine-dependent methyltransferases"/>
    <property type="match status" value="1"/>
</dbReference>
<protein>
    <submittedName>
        <fullName evidence="1">Class I SAM-dependent methyltransferase</fullName>
    </submittedName>
</protein>
<dbReference type="RefSeq" id="WP_260013592.1">
    <property type="nucleotide sequence ID" value="NZ_JAOALJ010000003.1"/>
</dbReference>
<dbReference type="InterPro" id="IPR029063">
    <property type="entry name" value="SAM-dependent_MTases_sf"/>
</dbReference>
<keyword evidence="1" id="KW-0808">Transferase</keyword>
<dbReference type="GO" id="GO:0032259">
    <property type="term" value="P:methylation"/>
    <property type="evidence" value="ECO:0007669"/>
    <property type="project" value="UniProtKB-KW"/>
</dbReference>
<proteinExistence type="predicted"/>
<accession>A0ABT2ZYY7</accession>
<keyword evidence="1" id="KW-0489">Methyltransferase</keyword>
<sequence>MRGRLLAMMPKGAVCAEVGVWEGNFSERILNECEPSALHLIDPWLYQPEFGNTAFGRRKNEHLMEERYLTVVDKFKDDPRVSIHRAKSEEAFAALPDHSLDWVYLDGNHNEPFIGQDLEMSLRKVKLDGIIAGDDFNWQSERSGAPVKRAVEAVLGLLGNRAKLTLMANQYFIQLNRS</sequence>
<gene>
    <name evidence="1" type="ORF">OE699_08420</name>
</gene>
<dbReference type="Proteomes" id="UP001526166">
    <property type="component" value="Unassembled WGS sequence"/>
</dbReference>
<name>A0ABT2ZYY7_9RHOB</name>